<evidence type="ECO:0000313" key="3">
    <source>
        <dbReference type="Proteomes" id="UP000180253"/>
    </source>
</evidence>
<feature type="chain" id="PRO_5010323847" evidence="1">
    <location>
        <begin position="19"/>
        <end position="168"/>
    </location>
</feature>
<proteinExistence type="predicted"/>
<dbReference type="Proteomes" id="UP000180253">
    <property type="component" value="Unassembled WGS sequence"/>
</dbReference>
<name>A0A1S1N801_9GAMM</name>
<dbReference type="RefSeq" id="WP_070992822.1">
    <property type="nucleotide sequence ID" value="NZ_CBCSHD010000009.1"/>
</dbReference>
<dbReference type="STRING" id="327939.BIW53_15010"/>
<gene>
    <name evidence="2" type="ORF">BIW53_15010</name>
</gene>
<dbReference type="AlphaFoldDB" id="A0A1S1N801"/>
<accession>A0A1S1N801</accession>
<feature type="signal peptide" evidence="1">
    <location>
        <begin position="1"/>
        <end position="18"/>
    </location>
</feature>
<sequence length="168" mass="19960">MKYFAPLFLAILSFNLVAQDEEWNIRAEILGMRSHDFIWLNNKGDFHWATSIFHDPMPCQKVLNETELEKINSLRKGLPRVLYEREPSNNQCFDGRRFFILSSSWSNEGEYLEVGKRFPVSKNCRVTTIDESWDTLSEYLYSLMLEKFETCRNTPWKEAYNKPLKRDS</sequence>
<evidence type="ECO:0000256" key="1">
    <source>
        <dbReference type="SAM" id="SignalP"/>
    </source>
</evidence>
<protein>
    <submittedName>
        <fullName evidence="2">Uncharacterized protein</fullName>
    </submittedName>
</protein>
<reference evidence="2 3" key="1">
    <citation type="submission" date="2016-10" db="EMBL/GenBank/DDBJ databases">
        <title>Pseudoalteromonas amylolytica sp. nov., isolated from the surface seawater.</title>
        <authorList>
            <person name="Wu Y.-H."/>
            <person name="Cheng H."/>
            <person name="Jin X.-B."/>
            <person name="Wang C.-S."/>
            <person name="Xu X.-W."/>
        </authorList>
    </citation>
    <scope>NUCLEOTIDE SEQUENCE [LARGE SCALE GENOMIC DNA]</scope>
    <source>
        <strain evidence="2 3">JCM 12483</strain>
    </source>
</reference>
<dbReference type="OrthoDB" id="6399209at2"/>
<keyword evidence="3" id="KW-1185">Reference proteome</keyword>
<organism evidence="2 3">
    <name type="scientific">Pseudoalteromonas byunsanensis</name>
    <dbReference type="NCBI Taxonomy" id="327939"/>
    <lineage>
        <taxon>Bacteria</taxon>
        <taxon>Pseudomonadati</taxon>
        <taxon>Pseudomonadota</taxon>
        <taxon>Gammaproteobacteria</taxon>
        <taxon>Alteromonadales</taxon>
        <taxon>Pseudoalteromonadaceae</taxon>
        <taxon>Pseudoalteromonas</taxon>
    </lineage>
</organism>
<keyword evidence="1" id="KW-0732">Signal</keyword>
<evidence type="ECO:0000313" key="2">
    <source>
        <dbReference type="EMBL" id="OHU94384.1"/>
    </source>
</evidence>
<dbReference type="EMBL" id="MNAN01000034">
    <property type="protein sequence ID" value="OHU94384.1"/>
    <property type="molecule type" value="Genomic_DNA"/>
</dbReference>
<comment type="caution">
    <text evidence="2">The sequence shown here is derived from an EMBL/GenBank/DDBJ whole genome shotgun (WGS) entry which is preliminary data.</text>
</comment>